<dbReference type="InterPro" id="IPR041657">
    <property type="entry name" value="HTH_17"/>
</dbReference>
<dbReference type="EMBL" id="BAAARV010000004">
    <property type="protein sequence ID" value="GAA2327625.1"/>
    <property type="molecule type" value="Genomic_DNA"/>
</dbReference>
<protein>
    <recommendedName>
        <fullName evidence="1">Helix-turn-helix domain-containing protein</fullName>
    </recommendedName>
</protein>
<organism evidence="2 3">
    <name type="scientific">Dactylosporangium salmoneum</name>
    <dbReference type="NCBI Taxonomy" id="53361"/>
    <lineage>
        <taxon>Bacteria</taxon>
        <taxon>Bacillati</taxon>
        <taxon>Actinomycetota</taxon>
        <taxon>Actinomycetes</taxon>
        <taxon>Micromonosporales</taxon>
        <taxon>Micromonosporaceae</taxon>
        <taxon>Dactylosporangium</taxon>
    </lineage>
</organism>
<dbReference type="Gene3D" id="1.10.1660.10">
    <property type="match status" value="1"/>
</dbReference>
<dbReference type="RefSeq" id="WP_344610393.1">
    <property type="nucleotide sequence ID" value="NZ_BAAARV010000004.1"/>
</dbReference>
<accession>A0ABN3FD10</accession>
<keyword evidence="3" id="KW-1185">Reference proteome</keyword>
<dbReference type="Pfam" id="PF12728">
    <property type="entry name" value="HTH_17"/>
    <property type="match status" value="1"/>
</dbReference>
<evidence type="ECO:0000259" key="1">
    <source>
        <dbReference type="Pfam" id="PF12728"/>
    </source>
</evidence>
<dbReference type="InterPro" id="IPR009061">
    <property type="entry name" value="DNA-bd_dom_put_sf"/>
</dbReference>
<feature type="domain" description="Helix-turn-helix" evidence="1">
    <location>
        <begin position="18"/>
        <end position="67"/>
    </location>
</feature>
<reference evidence="2 3" key="1">
    <citation type="journal article" date="2019" name="Int. J. Syst. Evol. Microbiol.">
        <title>The Global Catalogue of Microorganisms (GCM) 10K type strain sequencing project: providing services to taxonomists for standard genome sequencing and annotation.</title>
        <authorList>
            <consortium name="The Broad Institute Genomics Platform"/>
            <consortium name="The Broad Institute Genome Sequencing Center for Infectious Disease"/>
            <person name="Wu L."/>
            <person name="Ma J."/>
        </authorList>
    </citation>
    <scope>NUCLEOTIDE SEQUENCE [LARGE SCALE GENOMIC DNA]</scope>
    <source>
        <strain evidence="2 3">JCM 3272</strain>
    </source>
</reference>
<proteinExistence type="predicted"/>
<dbReference type="SUPFAM" id="SSF46955">
    <property type="entry name" value="Putative DNA-binding domain"/>
    <property type="match status" value="1"/>
</dbReference>
<gene>
    <name evidence="2" type="ORF">GCM10010170_003540</name>
</gene>
<sequence length="80" mass="8965">MAILAIREAVRVVGDGTWLRPGEVAELLGVHVNTVLNWFDAGRFDQPVKPRRLVGGHRRIHKDSAERVLRELTPGEDVSE</sequence>
<name>A0ABN3FD10_9ACTN</name>
<comment type="caution">
    <text evidence="2">The sequence shown here is derived from an EMBL/GenBank/DDBJ whole genome shotgun (WGS) entry which is preliminary data.</text>
</comment>
<evidence type="ECO:0000313" key="2">
    <source>
        <dbReference type="EMBL" id="GAA2327625.1"/>
    </source>
</evidence>
<dbReference type="Proteomes" id="UP001501444">
    <property type="component" value="Unassembled WGS sequence"/>
</dbReference>
<evidence type="ECO:0000313" key="3">
    <source>
        <dbReference type="Proteomes" id="UP001501444"/>
    </source>
</evidence>